<evidence type="ECO:0000313" key="5">
    <source>
        <dbReference type="Proteomes" id="UP000085678"/>
    </source>
</evidence>
<dbReference type="CDD" id="cd20531">
    <property type="entry name" value="CYCLIN_CCNK_rpt2"/>
    <property type="match status" value="1"/>
</dbReference>
<organism evidence="5 6">
    <name type="scientific">Lingula anatina</name>
    <name type="common">Brachiopod</name>
    <name type="synonym">Lingula unguis</name>
    <dbReference type="NCBI Taxonomy" id="7574"/>
    <lineage>
        <taxon>Eukaryota</taxon>
        <taxon>Metazoa</taxon>
        <taxon>Spiralia</taxon>
        <taxon>Lophotrochozoa</taxon>
        <taxon>Brachiopoda</taxon>
        <taxon>Linguliformea</taxon>
        <taxon>Lingulata</taxon>
        <taxon>Lingulida</taxon>
        <taxon>Linguloidea</taxon>
        <taxon>Lingulidae</taxon>
        <taxon>Lingula</taxon>
    </lineage>
</organism>
<dbReference type="Proteomes" id="UP000085678">
    <property type="component" value="Unplaced"/>
</dbReference>
<name>A0A1S3IK52_LINAN</name>
<accession>A0A1S3IK52</accession>
<feature type="region of interest" description="Disordered" evidence="3">
    <location>
        <begin position="425"/>
        <end position="667"/>
    </location>
</feature>
<evidence type="ECO:0000256" key="2">
    <source>
        <dbReference type="RuleBase" id="RU000383"/>
    </source>
</evidence>
<dbReference type="STRING" id="7574.A0A1S3IK52"/>
<comment type="similarity">
    <text evidence="2">Belongs to the cyclin family.</text>
</comment>
<feature type="domain" description="Cyclin-like" evidence="4">
    <location>
        <begin position="35"/>
        <end position="129"/>
    </location>
</feature>
<feature type="domain" description="Cyclin-like" evidence="4">
    <location>
        <begin position="142"/>
        <end position="238"/>
    </location>
</feature>
<evidence type="ECO:0000259" key="4">
    <source>
        <dbReference type="SMART" id="SM00385"/>
    </source>
</evidence>
<dbReference type="KEGG" id="lak:106164784"/>
<feature type="region of interest" description="Disordered" evidence="3">
    <location>
        <begin position="269"/>
        <end position="393"/>
    </location>
</feature>
<sequence length="667" mass="73843">MPCWYYDKDEFQKTPSQADGIDQETEARYRKEGARFIIDAGNKLGLRYDTCATGVVYFHRFYMYHSFREFHRYVMGACCLFLAGKVEETPKKCKDIIKTARSMLPDQHFMVFGEDPKEEVITMERILLQTIKFDLQVDHPYSFLLRFAKGIKGDKQKVQKMVQMAWTFINDGLCTTLCLEWEPDIVAVALIYLASRLSKFDITDWEGRVPGTKGKWWEHFVEDATLELLEDICHRVLDLYSSNPQKRAESPPMITNRTPEQRQLLLQQQQALPVKKPSTPPEPPQPAKVPRQDGSRSSSVTPTPGAKPSRGPSTPTSPGRPSHYAGQQPVEKPLTPQPGPVPPQGVVAGTPGGQYGSVTQPVGTPTPGQYTTPYQQPPPALPPQPAQTTYSSYNPYMSSQMYTSSFMSQEGSQDIKSLINQASTAGSVGYNPQSGTPAPVYNQATAPATFSTSTAFPQQQPGYQQQQQQQVPYQQQQPYPGQAGQVQYQQQQQQPQQPPGMYQQPPPPVGQQAGYQQRNFQSQPLPPQQQPPQQQQGYGFQNQTYPPAPYPQGQAPPPQPQGAGYQGGPPGQQQQPQGGFPGQQGAGFQEFGNYNKPQMMGPGGFQGQFPPQQQGPEQGFSGGGNMYGQGGPPQGGPPGSTQHQHHNFNKSKARHSALTNIKITGRR</sequence>
<feature type="compositionally biased region" description="Pro residues" evidence="3">
    <location>
        <begin position="278"/>
        <end position="287"/>
    </location>
</feature>
<dbReference type="OrthoDB" id="25002at2759"/>
<dbReference type="InterPro" id="IPR006671">
    <property type="entry name" value="Cyclin_N"/>
</dbReference>
<proteinExistence type="inferred from homology"/>
<dbReference type="InterPro" id="IPR036915">
    <property type="entry name" value="Cyclin-like_sf"/>
</dbReference>
<dbReference type="AlphaFoldDB" id="A0A1S3IK52"/>
<dbReference type="CDD" id="cd20530">
    <property type="entry name" value="CYCLIN_CCNK_rpt1"/>
    <property type="match status" value="1"/>
</dbReference>
<reference evidence="6" key="1">
    <citation type="submission" date="2025-08" db="UniProtKB">
        <authorList>
            <consortium name="RefSeq"/>
        </authorList>
    </citation>
    <scope>IDENTIFICATION</scope>
    <source>
        <tissue evidence="6">Gonads</tissue>
    </source>
</reference>
<protein>
    <submittedName>
        <fullName evidence="6">Cyclin-K isoform X1</fullName>
    </submittedName>
</protein>
<dbReference type="GO" id="GO:0016538">
    <property type="term" value="F:cyclin-dependent protein serine/threonine kinase regulator activity"/>
    <property type="evidence" value="ECO:0007669"/>
    <property type="project" value="InterPro"/>
</dbReference>
<feature type="compositionally biased region" description="Pro residues" evidence="3">
    <location>
        <begin position="546"/>
        <end position="560"/>
    </location>
</feature>
<dbReference type="Pfam" id="PF21797">
    <property type="entry name" value="CycT2-like_C"/>
    <property type="match status" value="1"/>
</dbReference>
<dbReference type="Gene3D" id="1.10.472.10">
    <property type="entry name" value="Cyclin-like"/>
    <property type="match status" value="2"/>
</dbReference>
<dbReference type="SUPFAM" id="SSF47954">
    <property type="entry name" value="Cyclin-like"/>
    <property type="match status" value="2"/>
</dbReference>
<feature type="compositionally biased region" description="Pro residues" evidence="3">
    <location>
        <begin position="375"/>
        <end position="385"/>
    </location>
</feature>
<evidence type="ECO:0000256" key="3">
    <source>
        <dbReference type="SAM" id="MobiDB-lite"/>
    </source>
</evidence>
<feature type="compositionally biased region" description="Low complexity" evidence="3">
    <location>
        <begin position="358"/>
        <end position="374"/>
    </location>
</feature>
<evidence type="ECO:0000256" key="1">
    <source>
        <dbReference type="ARBA" id="ARBA00023127"/>
    </source>
</evidence>
<keyword evidence="5" id="KW-1185">Reference proteome</keyword>
<feature type="compositionally biased region" description="Gly residues" evidence="3">
    <location>
        <begin position="620"/>
        <end position="633"/>
    </location>
</feature>
<feature type="compositionally biased region" description="Low complexity" evidence="3">
    <location>
        <begin position="308"/>
        <end position="322"/>
    </location>
</feature>
<feature type="compositionally biased region" description="Basic residues" evidence="3">
    <location>
        <begin position="643"/>
        <end position="655"/>
    </location>
</feature>
<dbReference type="GO" id="GO:0006357">
    <property type="term" value="P:regulation of transcription by RNA polymerase II"/>
    <property type="evidence" value="ECO:0007669"/>
    <property type="project" value="InterPro"/>
</dbReference>
<dbReference type="FunFam" id="1.10.472.10:FF:000021">
    <property type="entry name" value="Cyclin-K (Predicted)"/>
    <property type="match status" value="1"/>
</dbReference>
<dbReference type="PANTHER" id="PTHR10026">
    <property type="entry name" value="CYCLIN"/>
    <property type="match status" value="1"/>
</dbReference>
<dbReference type="RefSeq" id="XP_013398261.1">
    <property type="nucleotide sequence ID" value="XM_013542807.1"/>
</dbReference>
<keyword evidence="1 2" id="KW-0195">Cyclin</keyword>
<dbReference type="InParanoid" id="A0A1S3IK52"/>
<dbReference type="InterPro" id="IPR013763">
    <property type="entry name" value="Cyclin-like_dom"/>
</dbReference>
<dbReference type="Pfam" id="PF00134">
    <property type="entry name" value="Cyclin_N"/>
    <property type="match status" value="1"/>
</dbReference>
<feature type="compositionally biased region" description="Polar residues" evidence="3">
    <location>
        <begin position="425"/>
        <end position="436"/>
    </location>
</feature>
<feature type="compositionally biased region" description="Low complexity" evidence="3">
    <location>
        <begin position="607"/>
        <end position="619"/>
    </location>
</feature>
<evidence type="ECO:0000313" key="6">
    <source>
        <dbReference type="RefSeq" id="XP_013398261.1"/>
    </source>
</evidence>
<dbReference type="InterPro" id="IPR043198">
    <property type="entry name" value="Cyclin/Ssn8"/>
</dbReference>
<feature type="compositionally biased region" description="Polar residues" evidence="3">
    <location>
        <begin position="657"/>
        <end position="667"/>
    </location>
</feature>
<gene>
    <name evidence="6" type="primary">LOC106164784</name>
</gene>
<feature type="compositionally biased region" description="Low complexity" evidence="3">
    <location>
        <begin position="444"/>
        <end position="503"/>
    </location>
</feature>
<dbReference type="GeneID" id="106164784"/>
<dbReference type="SMART" id="SM00385">
    <property type="entry name" value="CYCLIN"/>
    <property type="match status" value="2"/>
</dbReference>
<feature type="compositionally biased region" description="Low complexity" evidence="3">
    <location>
        <begin position="510"/>
        <end position="523"/>
    </location>
</feature>